<keyword evidence="3" id="KW-0444">Lipid biosynthesis</keyword>
<feature type="transmembrane region" description="Helical" evidence="13">
    <location>
        <begin position="236"/>
        <end position="258"/>
    </location>
</feature>
<reference evidence="16" key="1">
    <citation type="submission" date="2020-01" db="EMBL/GenBank/DDBJ databases">
        <title>'Steroidobacter agaridevorans' sp. nov., agar-degrading bacteria isolated from rhizosphere soils.</title>
        <authorList>
            <person name="Ikenaga M."/>
            <person name="Kataoka M."/>
            <person name="Murouchi A."/>
            <person name="Katsuragi S."/>
            <person name="Sakai M."/>
        </authorList>
    </citation>
    <scope>NUCLEOTIDE SEQUENCE [LARGE SCALE GENOMIC DNA]</scope>
    <source>
        <strain evidence="16">YU21-B</strain>
    </source>
</reference>
<dbReference type="PANTHER" id="PTHR11351">
    <property type="entry name" value="ACYL-COA DESATURASE"/>
    <property type="match status" value="1"/>
</dbReference>
<dbReference type="PANTHER" id="PTHR11351:SF31">
    <property type="entry name" value="DESATURASE 1, ISOFORM A-RELATED"/>
    <property type="match status" value="1"/>
</dbReference>
<feature type="transmembrane region" description="Helical" evidence="13">
    <location>
        <begin position="66"/>
        <end position="84"/>
    </location>
</feature>
<evidence type="ECO:0000259" key="14">
    <source>
        <dbReference type="Pfam" id="PF00487"/>
    </source>
</evidence>
<dbReference type="InterPro" id="IPR015876">
    <property type="entry name" value="Acyl-CoA_DS"/>
</dbReference>
<evidence type="ECO:0000256" key="6">
    <source>
        <dbReference type="ARBA" id="ARBA00022989"/>
    </source>
</evidence>
<dbReference type="AlphaFoldDB" id="A0A829Y7W5"/>
<evidence type="ECO:0000256" key="7">
    <source>
        <dbReference type="ARBA" id="ARBA00023002"/>
    </source>
</evidence>
<evidence type="ECO:0000256" key="5">
    <source>
        <dbReference type="ARBA" id="ARBA00022832"/>
    </source>
</evidence>
<dbReference type="PRINTS" id="PR00075">
    <property type="entry name" value="FACDDSATRASE"/>
</dbReference>
<organism evidence="15 16">
    <name type="scientific">Steroidobacter agaridevorans</name>
    <dbReference type="NCBI Taxonomy" id="2695856"/>
    <lineage>
        <taxon>Bacteria</taxon>
        <taxon>Pseudomonadati</taxon>
        <taxon>Pseudomonadota</taxon>
        <taxon>Gammaproteobacteria</taxon>
        <taxon>Steroidobacterales</taxon>
        <taxon>Steroidobacteraceae</taxon>
        <taxon>Steroidobacter</taxon>
    </lineage>
</organism>
<keyword evidence="16" id="KW-1185">Reference proteome</keyword>
<sequence>MSMSTNPEAAPRTSPSKVTPFDGRVERASAAFDKKKVSLLTSLTSWLDVRAGLANYDEARIDSIDWLRVIPFIGMHIACVAVLFVGVSPIAAGVAIGMYVIRMFAITGFYHRYFSHRSFKTSRAGQFVFALLGASAVQRGPIWWAAHHRHHHAFSDTEHDVHSPVQRGFLWSHMGWFLSRRHFQPDLSRVRDLLKFPELKLLDRFDILVPVALAVGLFGLGALLEHVAPGLHTTRWQMLVWGFFVSTVVTYHATYTINSLCHRFGKRRYETPDDSRNNLWLALLTFGEGWHNNHHHYPVSTRQGFYWWEIDLTYYGLRVLALFGIVWDLKPVPREVRDARTRMRAEAN</sequence>
<evidence type="ECO:0000256" key="3">
    <source>
        <dbReference type="ARBA" id="ARBA00022516"/>
    </source>
</evidence>
<evidence type="ECO:0000313" key="16">
    <source>
        <dbReference type="Proteomes" id="UP000445000"/>
    </source>
</evidence>
<dbReference type="Proteomes" id="UP000445000">
    <property type="component" value="Unassembled WGS sequence"/>
</dbReference>
<dbReference type="GO" id="GO:0006633">
    <property type="term" value="P:fatty acid biosynthetic process"/>
    <property type="evidence" value="ECO:0007669"/>
    <property type="project" value="UniProtKB-KW"/>
</dbReference>
<proteinExistence type="inferred from homology"/>
<comment type="similarity">
    <text evidence="2">Belongs to the fatty acid desaturase type 2 family.</text>
</comment>
<evidence type="ECO:0000256" key="8">
    <source>
        <dbReference type="ARBA" id="ARBA00023004"/>
    </source>
</evidence>
<evidence type="ECO:0000256" key="10">
    <source>
        <dbReference type="ARBA" id="ARBA00023136"/>
    </source>
</evidence>
<dbReference type="EMBL" id="BLJN01000001">
    <property type="protein sequence ID" value="GFE79364.1"/>
    <property type="molecule type" value="Genomic_DNA"/>
</dbReference>
<feature type="transmembrane region" description="Helical" evidence="13">
    <location>
        <begin position="90"/>
        <end position="110"/>
    </location>
</feature>
<comment type="caution">
    <text evidence="15">The sequence shown here is derived from an EMBL/GenBank/DDBJ whole genome shotgun (WGS) entry which is preliminary data.</text>
</comment>
<evidence type="ECO:0000256" key="4">
    <source>
        <dbReference type="ARBA" id="ARBA00022692"/>
    </source>
</evidence>
<keyword evidence="9" id="KW-0443">Lipid metabolism</keyword>
<keyword evidence="4 13" id="KW-0812">Transmembrane</keyword>
<evidence type="ECO:0000256" key="2">
    <source>
        <dbReference type="ARBA" id="ARBA00008749"/>
    </source>
</evidence>
<keyword evidence="8" id="KW-0408">Iron</keyword>
<dbReference type="Pfam" id="PF00487">
    <property type="entry name" value="FA_desaturase"/>
    <property type="match status" value="1"/>
</dbReference>
<feature type="region of interest" description="Disordered" evidence="12">
    <location>
        <begin position="1"/>
        <end position="21"/>
    </location>
</feature>
<feature type="compositionally biased region" description="Polar residues" evidence="12">
    <location>
        <begin position="1"/>
        <end position="17"/>
    </location>
</feature>
<keyword evidence="7" id="KW-0560">Oxidoreductase</keyword>
<evidence type="ECO:0000256" key="12">
    <source>
        <dbReference type="SAM" id="MobiDB-lite"/>
    </source>
</evidence>
<dbReference type="GO" id="GO:0016020">
    <property type="term" value="C:membrane"/>
    <property type="evidence" value="ECO:0007669"/>
    <property type="project" value="UniProtKB-SubCell"/>
</dbReference>
<keyword evidence="6 13" id="KW-1133">Transmembrane helix</keyword>
<evidence type="ECO:0000256" key="11">
    <source>
        <dbReference type="ARBA" id="ARBA00023160"/>
    </source>
</evidence>
<keyword evidence="11" id="KW-0275">Fatty acid biosynthesis</keyword>
<evidence type="ECO:0000313" key="15">
    <source>
        <dbReference type="EMBL" id="GFE79364.1"/>
    </source>
</evidence>
<evidence type="ECO:0000256" key="13">
    <source>
        <dbReference type="SAM" id="Phobius"/>
    </source>
</evidence>
<feature type="domain" description="Fatty acid desaturase" evidence="14">
    <location>
        <begin position="93"/>
        <end position="315"/>
    </location>
</feature>
<protein>
    <submittedName>
        <fullName evidence="15">Delta 9 acyl-lipid fatty acid desaturase</fullName>
    </submittedName>
</protein>
<dbReference type="CDD" id="cd03505">
    <property type="entry name" value="Delta9-FADS-like"/>
    <property type="match status" value="1"/>
</dbReference>
<dbReference type="InterPro" id="IPR005804">
    <property type="entry name" value="FA_desaturase_dom"/>
</dbReference>
<evidence type="ECO:0000256" key="9">
    <source>
        <dbReference type="ARBA" id="ARBA00023098"/>
    </source>
</evidence>
<feature type="transmembrane region" description="Helical" evidence="13">
    <location>
        <begin position="205"/>
        <end position="224"/>
    </location>
</feature>
<gene>
    <name evidence="15" type="primary">desC</name>
    <name evidence="15" type="ORF">GCM10011487_13640</name>
</gene>
<accession>A0A829Y7W5</accession>
<name>A0A829Y7W5_9GAMM</name>
<evidence type="ECO:0000256" key="1">
    <source>
        <dbReference type="ARBA" id="ARBA00004141"/>
    </source>
</evidence>
<comment type="subcellular location">
    <subcellularLocation>
        <location evidence="1">Membrane</location>
        <topology evidence="1">Multi-pass membrane protein</topology>
    </subcellularLocation>
</comment>
<dbReference type="GO" id="GO:0016717">
    <property type="term" value="F:oxidoreductase activity, acting on paired donors, with oxidation of a pair of donors resulting in the reduction of molecular oxygen to two molecules of water"/>
    <property type="evidence" value="ECO:0007669"/>
    <property type="project" value="InterPro"/>
</dbReference>
<keyword evidence="10 13" id="KW-0472">Membrane</keyword>
<keyword evidence="5" id="KW-0276">Fatty acid metabolism</keyword>